<organism evidence="2 3">
    <name type="scientific">Mycena albidolilacea</name>
    <dbReference type="NCBI Taxonomy" id="1033008"/>
    <lineage>
        <taxon>Eukaryota</taxon>
        <taxon>Fungi</taxon>
        <taxon>Dikarya</taxon>
        <taxon>Basidiomycota</taxon>
        <taxon>Agaricomycotina</taxon>
        <taxon>Agaricomycetes</taxon>
        <taxon>Agaricomycetidae</taxon>
        <taxon>Agaricales</taxon>
        <taxon>Marasmiineae</taxon>
        <taxon>Mycenaceae</taxon>
        <taxon>Mycena</taxon>
    </lineage>
</organism>
<proteinExistence type="predicted"/>
<evidence type="ECO:0000313" key="2">
    <source>
        <dbReference type="EMBL" id="KAJ7351238.1"/>
    </source>
</evidence>
<dbReference type="EMBL" id="JARIHO010000013">
    <property type="protein sequence ID" value="KAJ7351238.1"/>
    <property type="molecule type" value="Genomic_DNA"/>
</dbReference>
<evidence type="ECO:0000313" key="3">
    <source>
        <dbReference type="Proteomes" id="UP001218218"/>
    </source>
</evidence>
<evidence type="ECO:0000256" key="1">
    <source>
        <dbReference type="SAM" id="MobiDB-lite"/>
    </source>
</evidence>
<name>A0AAD7A844_9AGAR</name>
<gene>
    <name evidence="2" type="ORF">DFH08DRAFT_805973</name>
</gene>
<feature type="compositionally biased region" description="Low complexity" evidence="1">
    <location>
        <begin position="65"/>
        <end position="83"/>
    </location>
</feature>
<keyword evidence="3" id="KW-1185">Reference proteome</keyword>
<dbReference type="AlphaFoldDB" id="A0AAD7A844"/>
<feature type="region of interest" description="Disordered" evidence="1">
    <location>
        <begin position="33"/>
        <end position="91"/>
    </location>
</feature>
<comment type="caution">
    <text evidence="2">The sequence shown here is derived from an EMBL/GenBank/DDBJ whole genome shotgun (WGS) entry which is preliminary data.</text>
</comment>
<dbReference type="Proteomes" id="UP001218218">
    <property type="component" value="Unassembled WGS sequence"/>
</dbReference>
<reference evidence="2" key="1">
    <citation type="submission" date="2023-03" db="EMBL/GenBank/DDBJ databases">
        <title>Massive genome expansion in bonnet fungi (Mycena s.s.) driven by repeated elements and novel gene families across ecological guilds.</title>
        <authorList>
            <consortium name="Lawrence Berkeley National Laboratory"/>
            <person name="Harder C.B."/>
            <person name="Miyauchi S."/>
            <person name="Viragh M."/>
            <person name="Kuo A."/>
            <person name="Thoen E."/>
            <person name="Andreopoulos B."/>
            <person name="Lu D."/>
            <person name="Skrede I."/>
            <person name="Drula E."/>
            <person name="Henrissat B."/>
            <person name="Morin E."/>
            <person name="Kohler A."/>
            <person name="Barry K."/>
            <person name="LaButti K."/>
            <person name="Morin E."/>
            <person name="Salamov A."/>
            <person name="Lipzen A."/>
            <person name="Mereny Z."/>
            <person name="Hegedus B."/>
            <person name="Baldrian P."/>
            <person name="Stursova M."/>
            <person name="Weitz H."/>
            <person name="Taylor A."/>
            <person name="Grigoriev I.V."/>
            <person name="Nagy L.G."/>
            <person name="Martin F."/>
            <person name="Kauserud H."/>
        </authorList>
    </citation>
    <scope>NUCLEOTIDE SEQUENCE</scope>
    <source>
        <strain evidence="2">CBHHK002</strain>
    </source>
</reference>
<protein>
    <submittedName>
        <fullName evidence="2">Uncharacterized protein</fullName>
    </submittedName>
</protein>
<sequence length="252" mass="28626">MYATRREEITWLARAPRYSVTYVFSGSHMAKHQVNRDSNASPSEDSASVSDGSDFEGRPRKRVAVQRGAGKKAAAVKPKASAGPRLKKSTKPEWNRRYLQNGWSHDKLETEFASKCIERWWSVRGRFLVIVTSPILFQNNLKIKGTTAQKITDFEEQFFGSSDWLSLLKLFNFLCAAGTVLHYKEENQSTVTQAGTKFKFFQGESEGQELRKSEAELFLQLEKENFGALGKDEEVCMPQRLLLLAKKDSTDK</sequence>
<accession>A0AAD7A844</accession>
<feature type="compositionally biased region" description="Polar residues" evidence="1">
    <location>
        <begin position="36"/>
        <end position="51"/>
    </location>
</feature>